<dbReference type="EC" id="2.7.1.130" evidence="2"/>
<evidence type="ECO:0000256" key="2">
    <source>
        <dbReference type="ARBA" id="ARBA00012071"/>
    </source>
</evidence>
<dbReference type="PANTHER" id="PTHR42724:SF1">
    <property type="entry name" value="TETRAACYLDISACCHARIDE 4'-KINASE, MITOCHONDRIAL-RELATED"/>
    <property type="match status" value="1"/>
</dbReference>
<evidence type="ECO:0000256" key="4">
    <source>
        <dbReference type="ARBA" id="ARBA00022556"/>
    </source>
</evidence>
<keyword evidence="6" id="KW-0547">Nucleotide-binding</keyword>
<dbReference type="InterPro" id="IPR003758">
    <property type="entry name" value="LpxK"/>
</dbReference>
<dbReference type="GO" id="GO:0009029">
    <property type="term" value="F:lipid-A 4'-kinase activity"/>
    <property type="evidence" value="ECO:0007669"/>
    <property type="project" value="UniProtKB-EC"/>
</dbReference>
<evidence type="ECO:0000256" key="5">
    <source>
        <dbReference type="ARBA" id="ARBA00022679"/>
    </source>
</evidence>
<dbReference type="UniPathway" id="UPA00359">
    <property type="reaction ID" value="UER00482"/>
</dbReference>
<evidence type="ECO:0000313" key="11">
    <source>
        <dbReference type="Proteomes" id="UP000001307"/>
    </source>
</evidence>
<keyword evidence="7" id="KW-0418">Kinase</keyword>
<dbReference type="InParanoid" id="E4Y2F4"/>
<dbReference type="NCBIfam" id="TIGR00682">
    <property type="entry name" value="lpxK"/>
    <property type="match status" value="1"/>
</dbReference>
<dbReference type="Pfam" id="PF02606">
    <property type="entry name" value="LpxK"/>
    <property type="match status" value="1"/>
</dbReference>
<dbReference type="InterPro" id="IPR027417">
    <property type="entry name" value="P-loop_NTPase"/>
</dbReference>
<evidence type="ECO:0000256" key="7">
    <source>
        <dbReference type="ARBA" id="ARBA00022777"/>
    </source>
</evidence>
<sequence length="263" mass="29920">MKYIRFLLFPFSTLYYLITSLRNLLFDKQLLKATSFAVPTLVVGNLSVGGTGKTPQIEYLIRLLSGVYKVAVLSRGYKRKTKGFLLVSEASSVEEIGDEPLQFFKKFKNITVAVDEKRVHGIQELLKQHSPEIVLLDDAFQHRTLKASIYILLTSYADLFTNDFLLPVGNLRESRHGAKRAETIIVTKCPADLSKKEQQEIAKKINPSKNQSLFFTSISYSQTLKGKQHLELKELVNYEVLLITDWLQALAISRSSSFFKSNY</sequence>
<comment type="pathway">
    <text evidence="1">Glycolipid biosynthesis; lipid IV(A) biosynthesis; lipid IV(A) from (3R)-3-hydroxytetradecanoyl-[acyl-carrier-protein] and UDP-N-acetyl-alpha-D-glucosamine: step 6/6.</text>
</comment>
<keyword evidence="9" id="KW-0443">Lipid metabolism</keyword>
<protein>
    <recommendedName>
        <fullName evidence="2">tetraacyldisaccharide 4'-kinase</fullName>
        <ecNumber evidence="2">2.7.1.130</ecNumber>
    </recommendedName>
</protein>
<gene>
    <name evidence="10" type="ORF">GSOID_T00016350001</name>
</gene>
<keyword evidence="5" id="KW-0808">Transferase</keyword>
<evidence type="ECO:0000256" key="1">
    <source>
        <dbReference type="ARBA" id="ARBA00004870"/>
    </source>
</evidence>
<dbReference type="GO" id="GO:0009245">
    <property type="term" value="P:lipid A biosynthetic process"/>
    <property type="evidence" value="ECO:0007669"/>
    <property type="project" value="UniProtKB-KW"/>
</dbReference>
<proteinExistence type="predicted"/>
<dbReference type="GO" id="GO:0005886">
    <property type="term" value="C:plasma membrane"/>
    <property type="evidence" value="ECO:0007669"/>
    <property type="project" value="TreeGrafter"/>
</dbReference>
<keyword evidence="11" id="KW-1185">Reference proteome</keyword>
<dbReference type="EMBL" id="FN653828">
    <property type="protein sequence ID" value="CBY17781.1"/>
    <property type="molecule type" value="Genomic_DNA"/>
</dbReference>
<keyword evidence="3" id="KW-0444">Lipid biosynthesis</keyword>
<keyword evidence="4" id="KW-0441">Lipid A biosynthesis</keyword>
<dbReference type="AlphaFoldDB" id="E4Y2F4"/>
<evidence type="ECO:0000313" key="10">
    <source>
        <dbReference type="EMBL" id="CBY17781.1"/>
    </source>
</evidence>
<evidence type="ECO:0000256" key="8">
    <source>
        <dbReference type="ARBA" id="ARBA00022840"/>
    </source>
</evidence>
<dbReference type="SUPFAM" id="SSF52540">
    <property type="entry name" value="P-loop containing nucleoside triphosphate hydrolases"/>
    <property type="match status" value="1"/>
</dbReference>
<keyword evidence="8" id="KW-0067">ATP-binding</keyword>
<dbReference type="GO" id="GO:0005524">
    <property type="term" value="F:ATP binding"/>
    <property type="evidence" value="ECO:0007669"/>
    <property type="project" value="UniProtKB-KW"/>
</dbReference>
<evidence type="ECO:0000256" key="3">
    <source>
        <dbReference type="ARBA" id="ARBA00022516"/>
    </source>
</evidence>
<accession>E4Y2F4</accession>
<organism evidence="10">
    <name type="scientific">Oikopleura dioica</name>
    <name type="common">Tunicate</name>
    <dbReference type="NCBI Taxonomy" id="34765"/>
    <lineage>
        <taxon>Eukaryota</taxon>
        <taxon>Metazoa</taxon>
        <taxon>Chordata</taxon>
        <taxon>Tunicata</taxon>
        <taxon>Appendicularia</taxon>
        <taxon>Copelata</taxon>
        <taxon>Oikopleuridae</taxon>
        <taxon>Oikopleura</taxon>
    </lineage>
</organism>
<dbReference type="Proteomes" id="UP000001307">
    <property type="component" value="Unassembled WGS sequence"/>
</dbReference>
<reference evidence="10" key="1">
    <citation type="journal article" date="2010" name="Science">
        <title>Plasticity of animal genome architecture unmasked by rapid evolution of a pelagic tunicate.</title>
        <authorList>
            <person name="Denoeud F."/>
            <person name="Henriet S."/>
            <person name="Mungpakdee S."/>
            <person name="Aury J.M."/>
            <person name="Da Silva C."/>
            <person name="Brinkmann H."/>
            <person name="Mikhaleva J."/>
            <person name="Olsen L.C."/>
            <person name="Jubin C."/>
            <person name="Canestro C."/>
            <person name="Bouquet J.M."/>
            <person name="Danks G."/>
            <person name="Poulain J."/>
            <person name="Campsteijn C."/>
            <person name="Adamski M."/>
            <person name="Cross I."/>
            <person name="Yadetie F."/>
            <person name="Muffato M."/>
            <person name="Louis A."/>
            <person name="Butcher S."/>
            <person name="Tsagkogeorga G."/>
            <person name="Konrad A."/>
            <person name="Singh S."/>
            <person name="Jensen M.F."/>
            <person name="Cong E.H."/>
            <person name="Eikeseth-Otteraa H."/>
            <person name="Noel B."/>
            <person name="Anthouard V."/>
            <person name="Porcel B.M."/>
            <person name="Kachouri-Lafond R."/>
            <person name="Nishino A."/>
            <person name="Ugolini M."/>
            <person name="Chourrout P."/>
            <person name="Nishida H."/>
            <person name="Aasland R."/>
            <person name="Huzurbazar S."/>
            <person name="Westhof E."/>
            <person name="Delsuc F."/>
            <person name="Lehrach H."/>
            <person name="Reinhardt R."/>
            <person name="Weissenbach J."/>
            <person name="Roy S.W."/>
            <person name="Artiguenave F."/>
            <person name="Postlethwait J.H."/>
            <person name="Manak J.R."/>
            <person name="Thompson E.M."/>
            <person name="Jaillon O."/>
            <person name="Du Pasquier L."/>
            <person name="Boudinot P."/>
            <person name="Liberles D.A."/>
            <person name="Volff J.N."/>
            <person name="Philippe H."/>
            <person name="Lenhard B."/>
            <person name="Roest Crollius H."/>
            <person name="Wincker P."/>
            <person name="Chourrout D."/>
        </authorList>
    </citation>
    <scope>NUCLEOTIDE SEQUENCE [LARGE SCALE GENOMIC DNA]</scope>
</reference>
<evidence type="ECO:0000256" key="9">
    <source>
        <dbReference type="ARBA" id="ARBA00023098"/>
    </source>
</evidence>
<dbReference type="OrthoDB" id="10266567at2759"/>
<evidence type="ECO:0000256" key="6">
    <source>
        <dbReference type="ARBA" id="ARBA00022741"/>
    </source>
</evidence>
<dbReference type="PANTHER" id="PTHR42724">
    <property type="entry name" value="TETRAACYLDISACCHARIDE 4'-KINASE"/>
    <property type="match status" value="1"/>
</dbReference>
<name>E4Y2F4_OIKDI</name>